<proteinExistence type="inferred from homology"/>
<evidence type="ECO:0000256" key="1">
    <source>
        <dbReference type="ARBA" id="ARBA00005031"/>
    </source>
</evidence>
<evidence type="ECO:0000256" key="5">
    <source>
        <dbReference type="ARBA" id="ARBA00023239"/>
    </source>
</evidence>
<protein>
    <recommendedName>
        <fullName evidence="3">phosphopyruvate hydratase</fullName>
        <ecNumber evidence="3">4.2.1.11</ecNumber>
    </recommendedName>
</protein>
<dbReference type="PANTHER" id="PTHR11902">
    <property type="entry name" value="ENOLASE"/>
    <property type="match status" value="1"/>
</dbReference>
<dbReference type="SMART" id="SM01192">
    <property type="entry name" value="Enolase_C"/>
    <property type="match status" value="1"/>
</dbReference>
<reference evidence="7" key="1">
    <citation type="submission" date="2022-06" db="EMBL/GenBank/DDBJ databases">
        <title>Uncovering the hologenomic basis of an extraordinary plant invasion.</title>
        <authorList>
            <person name="Bieker V.C."/>
            <person name="Martin M.D."/>
            <person name="Gilbert T."/>
            <person name="Hodgins K."/>
            <person name="Battlay P."/>
            <person name="Petersen B."/>
            <person name="Wilson J."/>
        </authorList>
    </citation>
    <scope>NUCLEOTIDE SEQUENCE</scope>
    <source>
        <strain evidence="7">AA19_3_7</strain>
        <tissue evidence="7">Leaf</tissue>
    </source>
</reference>
<dbReference type="GO" id="GO:0006096">
    <property type="term" value="P:glycolytic process"/>
    <property type="evidence" value="ECO:0007669"/>
    <property type="project" value="UniProtKB-KW"/>
</dbReference>
<dbReference type="PANTHER" id="PTHR11902:SF45">
    <property type="entry name" value="PHOSPHOPYRUVATE HYDRATASE"/>
    <property type="match status" value="1"/>
</dbReference>
<dbReference type="GO" id="GO:0004634">
    <property type="term" value="F:phosphopyruvate hydratase activity"/>
    <property type="evidence" value="ECO:0007669"/>
    <property type="project" value="UniProtKB-EC"/>
</dbReference>
<evidence type="ECO:0000256" key="4">
    <source>
        <dbReference type="ARBA" id="ARBA00023152"/>
    </source>
</evidence>
<dbReference type="EMBL" id="JAMZMK010000017">
    <property type="protein sequence ID" value="KAI7758207.1"/>
    <property type="molecule type" value="Genomic_DNA"/>
</dbReference>
<keyword evidence="5" id="KW-0456">Lyase</keyword>
<feature type="domain" description="Enolase C-terminal TIM barrel" evidence="6">
    <location>
        <begin position="86"/>
        <end position="272"/>
    </location>
</feature>
<comment type="caution">
    <text evidence="7">The sequence shown here is derived from an EMBL/GenBank/DDBJ whole genome shotgun (WGS) entry which is preliminary data.</text>
</comment>
<dbReference type="InterPro" id="IPR029017">
    <property type="entry name" value="Enolase-like_N"/>
</dbReference>
<comment type="similarity">
    <text evidence="2">Belongs to the enolase family.</text>
</comment>
<feature type="non-terminal residue" evidence="7">
    <location>
        <position position="274"/>
    </location>
</feature>
<dbReference type="Gene3D" id="3.20.20.120">
    <property type="entry name" value="Enolase-like C-terminal domain"/>
    <property type="match status" value="2"/>
</dbReference>
<comment type="pathway">
    <text evidence="1">Carbohydrate degradation; glycolysis; pyruvate from D-glyceraldehyde 3-phosphate: step 4/5.</text>
</comment>
<accession>A0AAD5DE79</accession>
<organism evidence="7 8">
    <name type="scientific">Ambrosia artemisiifolia</name>
    <name type="common">Common ragweed</name>
    <dbReference type="NCBI Taxonomy" id="4212"/>
    <lineage>
        <taxon>Eukaryota</taxon>
        <taxon>Viridiplantae</taxon>
        <taxon>Streptophyta</taxon>
        <taxon>Embryophyta</taxon>
        <taxon>Tracheophyta</taxon>
        <taxon>Spermatophyta</taxon>
        <taxon>Magnoliopsida</taxon>
        <taxon>eudicotyledons</taxon>
        <taxon>Gunneridae</taxon>
        <taxon>Pentapetalae</taxon>
        <taxon>asterids</taxon>
        <taxon>campanulids</taxon>
        <taxon>Asterales</taxon>
        <taxon>Asteraceae</taxon>
        <taxon>Asteroideae</taxon>
        <taxon>Heliantheae alliance</taxon>
        <taxon>Heliantheae</taxon>
        <taxon>Ambrosia</taxon>
    </lineage>
</organism>
<dbReference type="AlphaFoldDB" id="A0AAD5DE79"/>
<dbReference type="GO" id="GO:0000015">
    <property type="term" value="C:phosphopyruvate hydratase complex"/>
    <property type="evidence" value="ECO:0007669"/>
    <property type="project" value="InterPro"/>
</dbReference>
<dbReference type="SUPFAM" id="SSF54826">
    <property type="entry name" value="Enolase N-terminal domain-like"/>
    <property type="match status" value="2"/>
</dbReference>
<evidence type="ECO:0000256" key="2">
    <source>
        <dbReference type="ARBA" id="ARBA00009604"/>
    </source>
</evidence>
<keyword evidence="8" id="KW-1185">Reference proteome</keyword>
<evidence type="ECO:0000313" key="7">
    <source>
        <dbReference type="EMBL" id="KAI7758207.1"/>
    </source>
</evidence>
<evidence type="ECO:0000259" key="6">
    <source>
        <dbReference type="SMART" id="SM01192"/>
    </source>
</evidence>
<gene>
    <name evidence="7" type="ORF">M8C21_027672</name>
</gene>
<sequence>MLGANAILPVSLAICKAGASVKKIPLYKHIANLASNTQLVLPVPAFNVILGANVYLAVSLAICKVGASVKNIPLYKHIANLAGNTKLVLPVPAFNVINGGSHAGNKLAMQEFMILPVGASTFKEAMKMGVEVYHNLKAVIKKKYGQDATNVGDEGGFAPNIQEHKEGLELLKTGIAQTSYTGKVVIGMDVAASEFYGKDKTYDLNFKQKNNIGSQKISGVELNDLYKSFRVPYCVDWDLFDQDDGEHYGKMTAECGDKVQIVGYDQHLVFSPYS</sequence>
<dbReference type="SUPFAM" id="SSF51604">
    <property type="entry name" value="Enolase C-terminal domain-like"/>
    <property type="match status" value="1"/>
</dbReference>
<dbReference type="PRINTS" id="PR00148">
    <property type="entry name" value="ENOLASE"/>
</dbReference>
<dbReference type="Proteomes" id="UP001206925">
    <property type="component" value="Unassembled WGS sequence"/>
</dbReference>
<dbReference type="EC" id="4.2.1.11" evidence="3"/>
<dbReference type="InterPro" id="IPR000941">
    <property type="entry name" value="Enolase"/>
</dbReference>
<evidence type="ECO:0000313" key="8">
    <source>
        <dbReference type="Proteomes" id="UP001206925"/>
    </source>
</evidence>
<evidence type="ECO:0000256" key="3">
    <source>
        <dbReference type="ARBA" id="ARBA00012058"/>
    </source>
</evidence>
<dbReference type="InterPro" id="IPR036849">
    <property type="entry name" value="Enolase-like_C_sf"/>
</dbReference>
<dbReference type="Pfam" id="PF00113">
    <property type="entry name" value="Enolase_C"/>
    <property type="match status" value="1"/>
</dbReference>
<keyword evidence="4" id="KW-0324">Glycolysis</keyword>
<dbReference type="InterPro" id="IPR020810">
    <property type="entry name" value="Enolase_C"/>
</dbReference>
<dbReference type="GO" id="GO:0000287">
    <property type="term" value="F:magnesium ion binding"/>
    <property type="evidence" value="ECO:0007669"/>
    <property type="project" value="InterPro"/>
</dbReference>
<name>A0AAD5DE79_AMBAR</name>